<accession>A0A0E9V043</accession>
<reference evidence="1" key="1">
    <citation type="submission" date="2014-11" db="EMBL/GenBank/DDBJ databases">
        <authorList>
            <person name="Amaro Gonzalez C."/>
        </authorList>
    </citation>
    <scope>NUCLEOTIDE SEQUENCE</scope>
</reference>
<organism evidence="1">
    <name type="scientific">Anguilla anguilla</name>
    <name type="common">European freshwater eel</name>
    <name type="synonym">Muraena anguilla</name>
    <dbReference type="NCBI Taxonomy" id="7936"/>
    <lineage>
        <taxon>Eukaryota</taxon>
        <taxon>Metazoa</taxon>
        <taxon>Chordata</taxon>
        <taxon>Craniata</taxon>
        <taxon>Vertebrata</taxon>
        <taxon>Euteleostomi</taxon>
        <taxon>Actinopterygii</taxon>
        <taxon>Neopterygii</taxon>
        <taxon>Teleostei</taxon>
        <taxon>Anguilliformes</taxon>
        <taxon>Anguillidae</taxon>
        <taxon>Anguilla</taxon>
    </lineage>
</organism>
<sequence>MTVSKINCWGYKPIPSAH</sequence>
<dbReference type="AlphaFoldDB" id="A0A0E9V043"/>
<protein>
    <submittedName>
        <fullName evidence="1">Uncharacterized protein</fullName>
    </submittedName>
</protein>
<dbReference type="EMBL" id="GBXM01037221">
    <property type="protein sequence ID" value="JAH71356.1"/>
    <property type="molecule type" value="Transcribed_RNA"/>
</dbReference>
<evidence type="ECO:0000313" key="1">
    <source>
        <dbReference type="EMBL" id="JAH71356.1"/>
    </source>
</evidence>
<name>A0A0E9V043_ANGAN</name>
<reference evidence="1" key="2">
    <citation type="journal article" date="2015" name="Fish Shellfish Immunol.">
        <title>Early steps in the European eel (Anguilla anguilla)-Vibrio vulnificus interaction in the gills: Role of the RtxA13 toxin.</title>
        <authorList>
            <person name="Callol A."/>
            <person name="Pajuelo D."/>
            <person name="Ebbesson L."/>
            <person name="Teles M."/>
            <person name="MacKenzie S."/>
            <person name="Amaro C."/>
        </authorList>
    </citation>
    <scope>NUCLEOTIDE SEQUENCE</scope>
</reference>
<proteinExistence type="predicted"/>